<evidence type="ECO:0000256" key="6">
    <source>
        <dbReference type="ARBA" id="ARBA00023136"/>
    </source>
</evidence>
<sequence>MYWFGNYCWDLVNFLLPLVVCVLIFLSFQVMAYSGDNLPAIIVVLFLYGACMTPLMYCVEPLFRVPSTAYVTLICLNIFTGTISTLAIAVLEAFDQQTELLHILEFGRAVFPWVLPNYCLGRSLLAIAVNHYANFAYTEFGVCVHDNGNVCWKNPLSWDVTGEYLTQLAVMVPVWFLLRMIMEWDCLLRGVKRRFVSRALAGALATNNEDEVIDEAVVKEQKRVETGLPSDQADGLILDKLQKCFVRFRACRQPVTFQAVRGISVGVPAGECFGLLGVNGAGKTTTMRMITGDTEATKGDIFVGGASVQAQRDVARQRLGYCPQFDAIPDKLTVRETIQLFARIRGIPRGEVVKAADTMIARMCLEAHEKQLCEHLSGGNKRKLSTALALLGEPDVILLDEPSTGVDVGARRFLWEVIGDIRRSGHAVVLTSHSMEECEVLCSRLTVMVSGQFRCLGSPVELKGKYGAGYSLSVKCLPGQEGLGTTTEDNLAQIRAFVRKQVPWARLAEISVGLLDLSIKGKFMRTNGMSMGPMGLTES</sequence>
<name>A0ABP0SAV7_9DINO</name>
<dbReference type="InterPro" id="IPR013525">
    <property type="entry name" value="ABC2_TM"/>
</dbReference>
<reference evidence="9 10" key="1">
    <citation type="submission" date="2024-02" db="EMBL/GenBank/DDBJ databases">
        <authorList>
            <person name="Chen Y."/>
            <person name="Shah S."/>
            <person name="Dougan E. K."/>
            <person name="Thang M."/>
            <person name="Chan C."/>
        </authorList>
    </citation>
    <scope>NUCLEOTIDE SEQUENCE [LARGE SCALE GENOMIC DNA]</scope>
</reference>
<dbReference type="InterPro" id="IPR027417">
    <property type="entry name" value="P-loop_NTPase"/>
</dbReference>
<evidence type="ECO:0000313" key="10">
    <source>
        <dbReference type="Proteomes" id="UP001642484"/>
    </source>
</evidence>
<evidence type="ECO:0000256" key="3">
    <source>
        <dbReference type="ARBA" id="ARBA00022741"/>
    </source>
</evidence>
<feature type="domain" description="ABC transporter" evidence="8">
    <location>
        <begin position="236"/>
        <end position="475"/>
    </location>
</feature>
<keyword evidence="4" id="KW-0067">ATP-binding</keyword>
<dbReference type="PANTHER" id="PTHR19229:SF250">
    <property type="entry name" value="ABC TRANSPORTER DOMAIN-CONTAINING PROTEIN-RELATED"/>
    <property type="match status" value="1"/>
</dbReference>
<evidence type="ECO:0000256" key="7">
    <source>
        <dbReference type="SAM" id="Phobius"/>
    </source>
</evidence>
<dbReference type="InterPro" id="IPR026082">
    <property type="entry name" value="ABCA"/>
</dbReference>
<dbReference type="InterPro" id="IPR003439">
    <property type="entry name" value="ABC_transporter-like_ATP-bd"/>
</dbReference>
<dbReference type="EMBL" id="CAXAMN010027239">
    <property type="protein sequence ID" value="CAK9109495.1"/>
    <property type="molecule type" value="Genomic_DNA"/>
</dbReference>
<dbReference type="InterPro" id="IPR003593">
    <property type="entry name" value="AAA+_ATPase"/>
</dbReference>
<keyword evidence="10" id="KW-1185">Reference proteome</keyword>
<dbReference type="CDD" id="cd03263">
    <property type="entry name" value="ABC_subfamily_A"/>
    <property type="match status" value="1"/>
</dbReference>
<dbReference type="Pfam" id="PF12698">
    <property type="entry name" value="ABC2_membrane_3"/>
    <property type="match status" value="1"/>
</dbReference>
<keyword evidence="6 7" id="KW-0472">Membrane</keyword>
<protein>
    <recommendedName>
        <fullName evidence="8">ABC transporter domain-containing protein</fullName>
    </recommendedName>
</protein>
<evidence type="ECO:0000256" key="4">
    <source>
        <dbReference type="ARBA" id="ARBA00022840"/>
    </source>
</evidence>
<comment type="subcellular location">
    <subcellularLocation>
        <location evidence="1">Membrane</location>
        <topology evidence="1">Multi-pass membrane protein</topology>
    </subcellularLocation>
</comment>
<evidence type="ECO:0000256" key="1">
    <source>
        <dbReference type="ARBA" id="ARBA00004141"/>
    </source>
</evidence>
<keyword evidence="3" id="KW-0547">Nucleotide-binding</keyword>
<dbReference type="PROSITE" id="PS50893">
    <property type="entry name" value="ABC_TRANSPORTER_2"/>
    <property type="match status" value="1"/>
</dbReference>
<evidence type="ECO:0000256" key="5">
    <source>
        <dbReference type="ARBA" id="ARBA00022989"/>
    </source>
</evidence>
<comment type="caution">
    <text evidence="9">The sequence shown here is derived from an EMBL/GenBank/DDBJ whole genome shotgun (WGS) entry which is preliminary data.</text>
</comment>
<dbReference type="SMART" id="SM00382">
    <property type="entry name" value="AAA"/>
    <property type="match status" value="1"/>
</dbReference>
<evidence type="ECO:0000256" key="2">
    <source>
        <dbReference type="ARBA" id="ARBA00022692"/>
    </source>
</evidence>
<organism evidence="9 10">
    <name type="scientific">Durusdinium trenchii</name>
    <dbReference type="NCBI Taxonomy" id="1381693"/>
    <lineage>
        <taxon>Eukaryota</taxon>
        <taxon>Sar</taxon>
        <taxon>Alveolata</taxon>
        <taxon>Dinophyceae</taxon>
        <taxon>Suessiales</taxon>
        <taxon>Symbiodiniaceae</taxon>
        <taxon>Durusdinium</taxon>
    </lineage>
</organism>
<dbReference type="Pfam" id="PF00005">
    <property type="entry name" value="ABC_tran"/>
    <property type="match status" value="1"/>
</dbReference>
<feature type="transmembrane region" description="Helical" evidence="7">
    <location>
        <begin position="12"/>
        <end position="32"/>
    </location>
</feature>
<proteinExistence type="predicted"/>
<evidence type="ECO:0000313" key="9">
    <source>
        <dbReference type="EMBL" id="CAK9109495.1"/>
    </source>
</evidence>
<dbReference type="SUPFAM" id="SSF52540">
    <property type="entry name" value="P-loop containing nucleoside triphosphate hydrolases"/>
    <property type="match status" value="1"/>
</dbReference>
<feature type="transmembrane region" description="Helical" evidence="7">
    <location>
        <begin position="38"/>
        <end position="57"/>
    </location>
</feature>
<dbReference type="Proteomes" id="UP001642484">
    <property type="component" value="Unassembled WGS sequence"/>
</dbReference>
<evidence type="ECO:0000259" key="8">
    <source>
        <dbReference type="PROSITE" id="PS50893"/>
    </source>
</evidence>
<keyword evidence="5 7" id="KW-1133">Transmembrane helix</keyword>
<dbReference type="PANTHER" id="PTHR19229">
    <property type="entry name" value="ATP-BINDING CASSETTE TRANSPORTER SUBFAMILY A ABCA"/>
    <property type="match status" value="1"/>
</dbReference>
<accession>A0ABP0SAV7</accession>
<dbReference type="Gene3D" id="3.40.50.300">
    <property type="entry name" value="P-loop containing nucleotide triphosphate hydrolases"/>
    <property type="match status" value="1"/>
</dbReference>
<keyword evidence="2 7" id="KW-0812">Transmembrane</keyword>
<gene>
    <name evidence="9" type="ORF">CCMP2556_LOCUS50965</name>
</gene>
<feature type="transmembrane region" description="Helical" evidence="7">
    <location>
        <begin position="69"/>
        <end position="91"/>
    </location>
</feature>